<evidence type="ECO:0000313" key="6">
    <source>
        <dbReference type="EMBL" id="OQP61638.1"/>
    </source>
</evidence>
<dbReference type="GO" id="GO:0000155">
    <property type="term" value="F:phosphorelay sensor kinase activity"/>
    <property type="evidence" value="ECO:0007669"/>
    <property type="project" value="InterPro"/>
</dbReference>
<feature type="transmembrane region" description="Helical" evidence="4">
    <location>
        <begin position="796"/>
        <end position="818"/>
    </location>
</feature>
<dbReference type="Gene3D" id="2.60.40.10">
    <property type="entry name" value="Immunoglobulins"/>
    <property type="match status" value="1"/>
</dbReference>
<dbReference type="Pfam" id="PF07495">
    <property type="entry name" value="Y_Y_Y"/>
    <property type="match status" value="1"/>
</dbReference>
<dbReference type="InterPro" id="IPR011047">
    <property type="entry name" value="Quinoprotein_ADH-like_sf"/>
</dbReference>
<dbReference type="GO" id="GO:0016020">
    <property type="term" value="C:membrane"/>
    <property type="evidence" value="ECO:0007669"/>
    <property type="project" value="InterPro"/>
</dbReference>
<keyword evidence="7" id="KW-1185">Reference proteome</keyword>
<feature type="domain" description="Histidine kinase" evidence="5">
    <location>
        <begin position="839"/>
        <end position="1029"/>
    </location>
</feature>
<dbReference type="Gene3D" id="3.30.565.10">
    <property type="entry name" value="Histidine kinase-like ATPase, C-terminal domain"/>
    <property type="match status" value="1"/>
</dbReference>
<keyword evidence="3" id="KW-0597">Phosphoprotein</keyword>
<dbReference type="CDD" id="cd16917">
    <property type="entry name" value="HATPase_UhpB-NarQ-NarX-like"/>
    <property type="match status" value="1"/>
</dbReference>
<dbReference type="AlphaFoldDB" id="A0A1V9FTJ1"/>
<dbReference type="InterPro" id="IPR003594">
    <property type="entry name" value="HATPase_dom"/>
</dbReference>
<evidence type="ECO:0000313" key="7">
    <source>
        <dbReference type="Proteomes" id="UP000192276"/>
    </source>
</evidence>
<dbReference type="STRING" id="550983.A4R26_18940"/>
<dbReference type="InterPro" id="IPR036890">
    <property type="entry name" value="HATPase_C_sf"/>
</dbReference>
<dbReference type="SUPFAM" id="SSF50998">
    <property type="entry name" value="Quinoprotein alcohol dehydrogenase-like"/>
    <property type="match status" value="1"/>
</dbReference>
<keyword evidence="4" id="KW-0812">Transmembrane</keyword>
<dbReference type="EC" id="2.7.13.3" evidence="2"/>
<dbReference type="SUPFAM" id="SSF63829">
    <property type="entry name" value="Calcium-dependent phosphotriesterase"/>
    <property type="match status" value="1"/>
</dbReference>
<evidence type="ECO:0000256" key="4">
    <source>
        <dbReference type="SAM" id="Phobius"/>
    </source>
</evidence>
<dbReference type="InterPro" id="IPR013783">
    <property type="entry name" value="Ig-like_fold"/>
</dbReference>
<sequence>MSIHYFFVQRLSLIILFLCVCSLVCLSQDERQYTFAHYSTDKGLAGHEVKAVIQDKAGYIWVGTVTGLQRFDGTRFVTFRHRKSDPGSIPENNINHLFRDKKDNLWLLTAAGHVGTFDTRRFRFNPVNIAYTKKNSVQADKKFFTDSRGNIYLLCFRTELLVYDEKVKQFVPASHLIPLPPKWPVLSFCEDAQAGKFYIGTDSGLVVFNTRTNNLSYSGHNVEKELLVEQYGHIPNVAPMLLDSKHRFWFLSWPPTVGCPVFYCYDLQNNSTVLKNYSFLPLIKEYHEPSAMIEQKNGTIWIKGGNIFASYLEKENKFQLVHNGYINGQSISFETVHDLREDREENLWVATNNNGLFRFNPGHEFFQNVHHMNRTKNIPGEGSALCFLTDNNNTTLMGAWGNGIYRYDSSFKNIPLNIKGIPENNNIVVWCMQQSNDADIVWMGTQPGGLYKYNRQTKSAAYFDVPALEQSTVRQIAEDKYGNLWIGTHTRGLFKYTRTETEYNFTTNVEKITEVDARTINALTIDKSGNLLVGTSANGAYVVDTRNNRVIHHFTTDGPPQQRLQTMVVTSFCIYNDTAVMIGGGGFNVYNPVKQTIRKIITPSSMPFDVSAIQKDKDGYLWVTLTTGMFRLKPENLRVFMVFDRIDGIANDRFVTGSSATLPDGRMVFGSTNQFIVFNPGDFVMVDSLPDVAIAGFKVQNQSLPVDSLLSLKRIELGPNQNAITIELSYLLFQRNSLLKYKLEGIDKGWVHADITNQAVYPYLPPGTYTFKALTEDAEGRPAKNITTLIIKVRPVWWQTWWFFGLIVFVCLGVFLWIDRLRLQKIKATESVRNRIATSLTEDMGNSLSSINITSELAKTKIDTDTERTREYINQISDSSNRMVQAMYDMVWSINPESDTLRHTIDRMKDYAAEMESMYTPSIIFQVDEQAKDLRLRMETRYEMLSIFKEAVNNAARHAQAKYIEVNLQYKNPALTLCIRDDGKGFNVELVELSRGLSEMRRRAGNVDAKFTLKSEINTGTTVRLSMNQ</sequence>
<dbReference type="GO" id="GO:0046983">
    <property type="term" value="F:protein dimerization activity"/>
    <property type="evidence" value="ECO:0007669"/>
    <property type="project" value="InterPro"/>
</dbReference>
<dbReference type="PANTHER" id="PTHR43547:SF2">
    <property type="entry name" value="HYBRID SIGNAL TRANSDUCTION HISTIDINE KINASE C"/>
    <property type="match status" value="1"/>
</dbReference>
<dbReference type="PANTHER" id="PTHR43547">
    <property type="entry name" value="TWO-COMPONENT HISTIDINE KINASE"/>
    <property type="match status" value="1"/>
</dbReference>
<comment type="catalytic activity">
    <reaction evidence="1">
        <text>ATP + protein L-histidine = ADP + protein N-phospho-L-histidine.</text>
        <dbReference type="EC" id="2.7.13.3"/>
    </reaction>
</comment>
<comment type="caution">
    <text evidence="6">The sequence shown here is derived from an EMBL/GenBank/DDBJ whole genome shotgun (WGS) entry which is preliminary data.</text>
</comment>
<dbReference type="Gene3D" id="2.130.10.10">
    <property type="entry name" value="YVTN repeat-like/Quinoprotein amine dehydrogenase"/>
    <property type="match status" value="3"/>
</dbReference>
<dbReference type="InterPro" id="IPR005467">
    <property type="entry name" value="His_kinase_dom"/>
</dbReference>
<dbReference type="Proteomes" id="UP000192276">
    <property type="component" value="Unassembled WGS sequence"/>
</dbReference>
<evidence type="ECO:0000256" key="3">
    <source>
        <dbReference type="ARBA" id="ARBA00022553"/>
    </source>
</evidence>
<dbReference type="PROSITE" id="PS50109">
    <property type="entry name" value="HIS_KIN"/>
    <property type="match status" value="1"/>
</dbReference>
<dbReference type="Pfam" id="PF07494">
    <property type="entry name" value="Reg_prop"/>
    <property type="match status" value="1"/>
</dbReference>
<gene>
    <name evidence="6" type="ORF">A4R26_18940</name>
</gene>
<dbReference type="Pfam" id="PF07730">
    <property type="entry name" value="HisKA_3"/>
    <property type="match status" value="1"/>
</dbReference>
<organism evidence="6 7">
    <name type="scientific">Niastella populi</name>
    <dbReference type="NCBI Taxonomy" id="550983"/>
    <lineage>
        <taxon>Bacteria</taxon>
        <taxon>Pseudomonadati</taxon>
        <taxon>Bacteroidota</taxon>
        <taxon>Chitinophagia</taxon>
        <taxon>Chitinophagales</taxon>
        <taxon>Chitinophagaceae</taxon>
        <taxon>Niastella</taxon>
    </lineage>
</organism>
<protein>
    <recommendedName>
        <fullName evidence="2">histidine kinase</fullName>
        <ecNumber evidence="2">2.7.13.3</ecNumber>
    </recommendedName>
</protein>
<dbReference type="InterPro" id="IPR011110">
    <property type="entry name" value="Reg_prop"/>
</dbReference>
<dbReference type="SUPFAM" id="SSF55874">
    <property type="entry name" value="ATPase domain of HSP90 chaperone/DNA topoisomerase II/histidine kinase"/>
    <property type="match status" value="1"/>
</dbReference>
<name>A0A1V9FTJ1_9BACT</name>
<accession>A0A1V9FTJ1</accession>
<evidence type="ECO:0000256" key="2">
    <source>
        <dbReference type="ARBA" id="ARBA00012438"/>
    </source>
</evidence>
<reference evidence="7" key="1">
    <citation type="submission" date="2016-04" db="EMBL/GenBank/DDBJ databases">
        <authorList>
            <person name="Chen L."/>
            <person name="Zhuang W."/>
            <person name="Wang G."/>
        </authorList>
    </citation>
    <scope>NUCLEOTIDE SEQUENCE [LARGE SCALE GENOMIC DNA]</scope>
    <source>
        <strain evidence="7">208</strain>
    </source>
</reference>
<dbReference type="InterPro" id="IPR003661">
    <property type="entry name" value="HisK_dim/P_dom"/>
</dbReference>
<dbReference type="CDD" id="cd00082">
    <property type="entry name" value="HisKA"/>
    <property type="match status" value="1"/>
</dbReference>
<dbReference type="Pfam" id="PF02518">
    <property type="entry name" value="HATPase_c"/>
    <property type="match status" value="1"/>
</dbReference>
<dbReference type="InterPro" id="IPR015943">
    <property type="entry name" value="WD40/YVTN_repeat-like_dom_sf"/>
</dbReference>
<proteinExistence type="predicted"/>
<dbReference type="EMBL" id="LWBP01000134">
    <property type="protein sequence ID" value="OQP61638.1"/>
    <property type="molecule type" value="Genomic_DNA"/>
</dbReference>
<evidence type="ECO:0000259" key="5">
    <source>
        <dbReference type="PROSITE" id="PS50109"/>
    </source>
</evidence>
<keyword evidence="4" id="KW-0472">Membrane</keyword>
<dbReference type="InterPro" id="IPR011123">
    <property type="entry name" value="Y_Y_Y"/>
</dbReference>
<dbReference type="InterPro" id="IPR011712">
    <property type="entry name" value="Sig_transdc_His_kin_sub3_dim/P"/>
</dbReference>
<dbReference type="Gene3D" id="1.20.5.1930">
    <property type="match status" value="1"/>
</dbReference>
<evidence type="ECO:0000256" key="1">
    <source>
        <dbReference type="ARBA" id="ARBA00000085"/>
    </source>
</evidence>
<keyword evidence="4" id="KW-1133">Transmembrane helix</keyword>